<proteinExistence type="predicted"/>
<reference evidence="1" key="2">
    <citation type="journal article" date="2015" name="Fish Shellfish Immunol.">
        <title>Early steps in the European eel (Anguilla anguilla)-Vibrio vulnificus interaction in the gills: Role of the RtxA13 toxin.</title>
        <authorList>
            <person name="Callol A."/>
            <person name="Pajuelo D."/>
            <person name="Ebbesson L."/>
            <person name="Teles M."/>
            <person name="MacKenzie S."/>
            <person name="Amaro C."/>
        </authorList>
    </citation>
    <scope>NUCLEOTIDE SEQUENCE</scope>
</reference>
<sequence>MRGSFTPHRDHLFQKIPPVCVLYSAQVDKEVLSLEVPVA</sequence>
<dbReference type="AlphaFoldDB" id="A0A0E9XUT9"/>
<accession>A0A0E9XUT9</accession>
<organism evidence="1">
    <name type="scientific">Anguilla anguilla</name>
    <name type="common">European freshwater eel</name>
    <name type="synonym">Muraena anguilla</name>
    <dbReference type="NCBI Taxonomy" id="7936"/>
    <lineage>
        <taxon>Eukaryota</taxon>
        <taxon>Metazoa</taxon>
        <taxon>Chordata</taxon>
        <taxon>Craniata</taxon>
        <taxon>Vertebrata</taxon>
        <taxon>Euteleostomi</taxon>
        <taxon>Actinopterygii</taxon>
        <taxon>Neopterygii</taxon>
        <taxon>Teleostei</taxon>
        <taxon>Anguilliformes</taxon>
        <taxon>Anguillidae</taxon>
        <taxon>Anguilla</taxon>
    </lineage>
</organism>
<reference evidence="1" key="1">
    <citation type="submission" date="2014-11" db="EMBL/GenBank/DDBJ databases">
        <authorList>
            <person name="Amaro Gonzalez C."/>
        </authorList>
    </citation>
    <scope>NUCLEOTIDE SEQUENCE</scope>
</reference>
<name>A0A0E9XUT9_ANGAN</name>
<evidence type="ECO:0000313" key="1">
    <source>
        <dbReference type="EMBL" id="JAI06410.1"/>
    </source>
</evidence>
<protein>
    <submittedName>
        <fullName evidence="1">Uncharacterized protein</fullName>
    </submittedName>
</protein>
<dbReference type="EMBL" id="GBXM01002168">
    <property type="protein sequence ID" value="JAI06410.1"/>
    <property type="molecule type" value="Transcribed_RNA"/>
</dbReference>